<keyword evidence="8" id="KW-0966">Cell projection</keyword>
<dbReference type="GO" id="GO:0009421">
    <property type="term" value="C:bacterial-type flagellum filament cap"/>
    <property type="evidence" value="ECO:0007669"/>
    <property type="project" value="InterPro"/>
</dbReference>
<dbReference type="InParanoid" id="S0EYN2"/>
<dbReference type="GO" id="GO:0009424">
    <property type="term" value="C:bacterial-type flagellum hook"/>
    <property type="evidence" value="ECO:0007669"/>
    <property type="project" value="UniProtKB-UniRule"/>
</dbReference>
<keyword evidence="3" id="KW-0175">Coiled coil</keyword>
<gene>
    <name evidence="8" type="ORF">CCALI_01230</name>
</gene>
<dbReference type="Pfam" id="PF07196">
    <property type="entry name" value="Flagellin_IN"/>
    <property type="match status" value="2"/>
</dbReference>
<dbReference type="InterPro" id="IPR010810">
    <property type="entry name" value="Flagellin_hook_IN_motif"/>
</dbReference>
<evidence type="ECO:0000256" key="1">
    <source>
        <dbReference type="ARBA" id="ARBA00009764"/>
    </source>
</evidence>
<dbReference type="KEGG" id="ccz:CCALI_01230"/>
<dbReference type="Pfam" id="PF07195">
    <property type="entry name" value="FliD_C"/>
    <property type="match status" value="1"/>
</dbReference>
<dbReference type="InterPro" id="IPR003481">
    <property type="entry name" value="FliD_N"/>
</dbReference>
<reference evidence="9" key="1">
    <citation type="submission" date="2013-03" db="EMBL/GenBank/DDBJ databases">
        <title>Genome sequence of Chthonomonas calidirosea, the first sequenced genome from the Armatimonadetes phylum (formally candidate division OP10).</title>
        <authorList>
            <person name="Lee K.C.Y."/>
            <person name="Morgan X.C."/>
            <person name="Dunfield P.F."/>
            <person name="Tamas I."/>
            <person name="Houghton K.M."/>
            <person name="Vyssotski M."/>
            <person name="Ryan J.L.J."/>
            <person name="Lagutin K."/>
            <person name="McDonald I.R."/>
            <person name="Stott M.B."/>
        </authorList>
    </citation>
    <scope>NUCLEOTIDE SEQUENCE [LARGE SCALE GENOMIC DNA]</scope>
    <source>
        <strain evidence="9">DSM 23976 / ICMP 18418 / T49</strain>
    </source>
</reference>
<accession>S0EYN2</accession>
<evidence type="ECO:0000313" key="9">
    <source>
        <dbReference type="Proteomes" id="UP000014227"/>
    </source>
</evidence>
<dbReference type="GO" id="GO:0005576">
    <property type="term" value="C:extracellular region"/>
    <property type="evidence" value="ECO:0007669"/>
    <property type="project" value="UniProtKB-SubCell"/>
</dbReference>
<comment type="similarity">
    <text evidence="1 5">Belongs to the FliD family.</text>
</comment>
<dbReference type="FunCoup" id="S0EYN2">
    <property type="interactions" value="39"/>
</dbReference>
<evidence type="ECO:0000259" key="7">
    <source>
        <dbReference type="Pfam" id="PF07195"/>
    </source>
</evidence>
<comment type="subunit">
    <text evidence="2 5">Homopentamer.</text>
</comment>
<organism evidence="8 9">
    <name type="scientific">Chthonomonas calidirosea (strain DSM 23976 / ICMP 18418 / T49)</name>
    <dbReference type="NCBI Taxonomy" id="1303518"/>
    <lineage>
        <taxon>Bacteria</taxon>
        <taxon>Bacillati</taxon>
        <taxon>Armatimonadota</taxon>
        <taxon>Chthonomonadia</taxon>
        <taxon>Chthonomonadales</taxon>
        <taxon>Chthonomonadaceae</taxon>
        <taxon>Chthonomonas</taxon>
    </lineage>
</organism>
<dbReference type="PATRIC" id="fig|1303518.3.peg.1252"/>
<evidence type="ECO:0000313" key="8">
    <source>
        <dbReference type="EMBL" id="CCW35048.1"/>
    </source>
</evidence>
<dbReference type="HOGENOM" id="CLU_357424_0_0_0"/>
<dbReference type="PANTHER" id="PTHR30288:SF0">
    <property type="entry name" value="FLAGELLAR HOOK-ASSOCIATED PROTEIN 2"/>
    <property type="match status" value="1"/>
</dbReference>
<sequence>MSFSGLSTGIDTNQIIQEMATIARQPETIYQQDMQQIQARQAAYNALSAQLLTLQTAALNLDTYSTFRAMTVSSSNQNVVTATAQPGAQAGTHTITVNALAQAEMISTAAQTSQTAPLGFSGQLLINGKAINVSAADSLQSLATNINSAQAGVRAAIISPSQGQYYLTIASVNTGLAAQISIADVGNGNLLQQLGIAGTGGRIRHPLSSSGGGAGSDLFTDSVTPVYTLEGLSSAPAGDVQIQLNNGSFQTVHIDLSQSLSQIASAINAALGTNAASVQNVTDPYTGQAKQQLQIAGATGFVDSNNVLADLGIYQVNLAPGRELAQAQDASFTLDGIAATRPTNSFSDAISGVTINLLQASSGSSGPATATITISSDTSTIQKDIQDFVQTFNSTIDMIDQQSQYDPNTGQTGILFGDSTIESLKNTLTEMVTGQVPGLPSSLSLLSQIGITLDQTGHLSIDQNALSQALSTNLQGVAQLFQASGSATDPNVQFVTGGPNTQPSPPQGYAIVITQPATQAQLTVASPQTQPLATDETLTFGGPLFGTPATTSGTLTGPSITLHAGSTASDVVNQINSDPVISAVVSASLDSQGRLQLTSKQYGSQATFDVVSSAPASASSTGIGTTIQQVSGQDVAGTINGEVATGHGQFLTDTQQGTNGVGQGRAVGLEVRVTATQPGTYGTVSFTSGVADMLKNFLNTQTDPITGALTLAVNQMQTQYQDDQQAINDIEANIAVQEQMWLQEFTNMEQVVSNLRASSAGLAMFGASLLPSSSSSGGSGSTGG</sequence>
<comment type="function">
    <text evidence="5">Required for morphogenesis and for the elongation of the flagellar filament by facilitating polymerization of the flagellin monomers at the tip of growing filament. Forms a capping structure, which prevents flagellin subunits (transported through the central channel of the flagellum) from leaking out without polymerization at the distal end.</text>
</comment>
<comment type="subcellular location">
    <subcellularLocation>
        <location evidence="5">Secreted</location>
    </subcellularLocation>
    <subcellularLocation>
        <location evidence="5">Bacterial flagellum</location>
    </subcellularLocation>
</comment>
<keyword evidence="9" id="KW-1185">Reference proteome</keyword>
<evidence type="ECO:0000256" key="5">
    <source>
        <dbReference type="RuleBase" id="RU362066"/>
    </source>
</evidence>
<proteinExistence type="inferred from homology"/>
<dbReference type="InterPro" id="IPR040026">
    <property type="entry name" value="FliD"/>
</dbReference>
<keyword evidence="8" id="KW-0282">Flagellum</keyword>
<protein>
    <recommendedName>
        <fullName evidence="5">Flagellar hook-associated protein 2</fullName>
        <shortName evidence="5">HAP2</shortName>
    </recommendedName>
    <alternativeName>
        <fullName evidence="5">Flagellar cap protein</fullName>
    </alternativeName>
</protein>
<dbReference type="GO" id="GO:0007155">
    <property type="term" value="P:cell adhesion"/>
    <property type="evidence" value="ECO:0007669"/>
    <property type="project" value="InterPro"/>
</dbReference>
<dbReference type="GO" id="GO:0071973">
    <property type="term" value="P:bacterial-type flagellum-dependent cell motility"/>
    <property type="evidence" value="ECO:0007669"/>
    <property type="project" value="TreeGrafter"/>
</dbReference>
<dbReference type="InterPro" id="IPR010809">
    <property type="entry name" value="FliD_C"/>
</dbReference>
<keyword evidence="5" id="KW-0964">Secreted</keyword>
<feature type="domain" description="Flagellar hook-associated protein 2 N-terminal" evidence="6">
    <location>
        <begin position="8"/>
        <end position="103"/>
    </location>
</feature>
<dbReference type="Pfam" id="PF02465">
    <property type="entry name" value="FliD_N"/>
    <property type="match status" value="1"/>
</dbReference>
<dbReference type="eggNOG" id="COG1345">
    <property type="taxonomic scope" value="Bacteria"/>
</dbReference>
<dbReference type="AlphaFoldDB" id="S0EYN2"/>
<feature type="domain" description="Flagellar hook-associated protein 2 C-terminal" evidence="7">
    <location>
        <begin position="327"/>
        <end position="486"/>
    </location>
</feature>
<evidence type="ECO:0000256" key="3">
    <source>
        <dbReference type="ARBA" id="ARBA00023054"/>
    </source>
</evidence>
<dbReference type="Proteomes" id="UP000014227">
    <property type="component" value="Chromosome I"/>
</dbReference>
<keyword evidence="8" id="KW-0969">Cilium</keyword>
<dbReference type="PANTHER" id="PTHR30288">
    <property type="entry name" value="FLAGELLAR CAP/ASSEMBLY PROTEIN FLID"/>
    <property type="match status" value="1"/>
</dbReference>
<evidence type="ECO:0000259" key="6">
    <source>
        <dbReference type="Pfam" id="PF02465"/>
    </source>
</evidence>
<dbReference type="STRING" id="454171.CP488_02867"/>
<evidence type="ECO:0000256" key="4">
    <source>
        <dbReference type="ARBA" id="ARBA00023143"/>
    </source>
</evidence>
<name>S0EYN2_CHTCT</name>
<keyword evidence="4 5" id="KW-0975">Bacterial flagellum</keyword>
<evidence type="ECO:0000256" key="2">
    <source>
        <dbReference type="ARBA" id="ARBA00011255"/>
    </source>
</evidence>
<dbReference type="EMBL" id="HF951689">
    <property type="protein sequence ID" value="CCW35048.1"/>
    <property type="molecule type" value="Genomic_DNA"/>
</dbReference>